<keyword evidence="3" id="KW-1185">Reference proteome</keyword>
<reference evidence="2 3" key="1">
    <citation type="journal article" date="2017" name="Int. J. Parasitol.">
        <title>The genome of the protozoan parasite Cystoisospora suis and a reverse vaccinology approach to identify vaccine candidates.</title>
        <authorList>
            <person name="Palmieri N."/>
            <person name="Shrestha A."/>
            <person name="Ruttkowski B."/>
            <person name="Beck T."/>
            <person name="Vogl C."/>
            <person name="Tomley F."/>
            <person name="Blake D.P."/>
            <person name="Joachim A."/>
        </authorList>
    </citation>
    <scope>NUCLEOTIDE SEQUENCE [LARGE SCALE GENOMIC DNA]</scope>
    <source>
        <strain evidence="2 3">Wien I</strain>
    </source>
</reference>
<dbReference type="VEuPathDB" id="ToxoDB:CSUI_009165"/>
<evidence type="ECO:0000313" key="2">
    <source>
        <dbReference type="EMBL" id="PHJ17014.1"/>
    </source>
</evidence>
<proteinExistence type="predicted"/>
<dbReference type="AlphaFoldDB" id="A0A2C6KKS2"/>
<comment type="caution">
    <text evidence="2">The sequence shown here is derived from an EMBL/GenBank/DDBJ whole genome shotgun (WGS) entry which is preliminary data.</text>
</comment>
<protein>
    <submittedName>
        <fullName evidence="2">Uncharacterized protein</fullName>
    </submittedName>
</protein>
<accession>A0A2C6KKS2</accession>
<evidence type="ECO:0000313" key="3">
    <source>
        <dbReference type="Proteomes" id="UP000221165"/>
    </source>
</evidence>
<sequence length="132" mass="15468">MFVFLLFGFPPESNFLRFVRWFFLRRKSGDFNRHFLLTYMPRSAGLLRRCHPSIPPSSSTPKQRQTFAFLGFGVHLFSHLVLFFPSCCAYKLFAFSGKVFFPGDEEEKRGTSARTKRGKKKKAKQVWTSSRR</sequence>
<feature type="compositionally biased region" description="Basic residues" evidence="1">
    <location>
        <begin position="114"/>
        <end position="132"/>
    </location>
</feature>
<organism evidence="2 3">
    <name type="scientific">Cystoisospora suis</name>
    <dbReference type="NCBI Taxonomy" id="483139"/>
    <lineage>
        <taxon>Eukaryota</taxon>
        <taxon>Sar</taxon>
        <taxon>Alveolata</taxon>
        <taxon>Apicomplexa</taxon>
        <taxon>Conoidasida</taxon>
        <taxon>Coccidia</taxon>
        <taxon>Eucoccidiorida</taxon>
        <taxon>Eimeriorina</taxon>
        <taxon>Sarcocystidae</taxon>
        <taxon>Cystoisospora</taxon>
    </lineage>
</organism>
<feature type="region of interest" description="Disordered" evidence="1">
    <location>
        <begin position="102"/>
        <end position="132"/>
    </location>
</feature>
<gene>
    <name evidence="2" type="ORF">CSUI_009165</name>
</gene>
<dbReference type="GeneID" id="94432494"/>
<dbReference type="RefSeq" id="XP_067918739.1">
    <property type="nucleotide sequence ID" value="XM_068069283.1"/>
</dbReference>
<name>A0A2C6KKS2_9APIC</name>
<dbReference type="EMBL" id="MIGC01005362">
    <property type="protein sequence ID" value="PHJ17014.1"/>
    <property type="molecule type" value="Genomic_DNA"/>
</dbReference>
<evidence type="ECO:0000256" key="1">
    <source>
        <dbReference type="SAM" id="MobiDB-lite"/>
    </source>
</evidence>
<dbReference type="Proteomes" id="UP000221165">
    <property type="component" value="Unassembled WGS sequence"/>
</dbReference>